<reference evidence="2 3" key="1">
    <citation type="submission" date="2016-01" db="EMBL/GenBank/DDBJ databases">
        <title>Draft Genome Sequences of Seven Thermophilic Sporeformers Isolated from Foods.</title>
        <authorList>
            <person name="Berendsen E.M."/>
            <person name="Wells-Bennik M.H."/>
            <person name="Krawcyk A.O."/>
            <person name="De Jong A."/>
            <person name="Holsappel S."/>
            <person name="Eijlander R.T."/>
            <person name="Kuipers O.P."/>
        </authorList>
    </citation>
    <scope>NUCLEOTIDE SEQUENCE [LARGE SCALE GENOMIC DNA]</scope>
    <source>
        <strain evidence="2 3">B4135</strain>
    </source>
</reference>
<sequence length="74" mass="8877">MRKNRLPPFFPNAIRMKKEEPMQNPPRSSREETSGCGRKHHLFFVGPERKKDCEMFRKIIIYSLVKIFLRSAIR</sequence>
<dbReference type="EMBL" id="LQYT01000009">
    <property type="protein sequence ID" value="KYD22620.1"/>
    <property type="molecule type" value="Genomic_DNA"/>
</dbReference>
<accession>A0A150MDJ0</accession>
<dbReference type="STRING" id="301148.B4135_1103"/>
<dbReference type="AlphaFoldDB" id="A0A150MDJ0"/>
<protein>
    <submittedName>
        <fullName evidence="2">Uncharacterized protein</fullName>
    </submittedName>
</protein>
<feature type="region of interest" description="Disordered" evidence="1">
    <location>
        <begin position="1"/>
        <end position="35"/>
    </location>
</feature>
<comment type="caution">
    <text evidence="2">The sequence shown here is derived from an EMBL/GenBank/DDBJ whole genome shotgun (WGS) entry which is preliminary data.</text>
</comment>
<proteinExistence type="predicted"/>
<evidence type="ECO:0000313" key="3">
    <source>
        <dbReference type="Proteomes" id="UP000075683"/>
    </source>
</evidence>
<name>A0A150MDJ0_9BACI</name>
<organism evidence="2 3">
    <name type="scientific">Caldibacillus debilis</name>
    <dbReference type="NCBI Taxonomy" id="301148"/>
    <lineage>
        <taxon>Bacteria</taxon>
        <taxon>Bacillati</taxon>
        <taxon>Bacillota</taxon>
        <taxon>Bacilli</taxon>
        <taxon>Bacillales</taxon>
        <taxon>Bacillaceae</taxon>
        <taxon>Caldibacillus</taxon>
    </lineage>
</organism>
<evidence type="ECO:0000313" key="2">
    <source>
        <dbReference type="EMBL" id="KYD22620.1"/>
    </source>
</evidence>
<evidence type="ECO:0000256" key="1">
    <source>
        <dbReference type="SAM" id="MobiDB-lite"/>
    </source>
</evidence>
<gene>
    <name evidence="2" type="ORF">B4135_1103</name>
</gene>
<dbReference type="Proteomes" id="UP000075683">
    <property type="component" value="Unassembled WGS sequence"/>
</dbReference>